<feature type="domain" description="HAMP" evidence="5">
    <location>
        <begin position="249"/>
        <end position="301"/>
    </location>
</feature>
<dbReference type="EMBL" id="NOXS01000032">
    <property type="protein sequence ID" value="OYQ18574.1"/>
    <property type="molecule type" value="Genomic_DNA"/>
</dbReference>
<evidence type="ECO:0000256" key="4">
    <source>
        <dbReference type="SAM" id="Phobius"/>
    </source>
</evidence>
<evidence type="ECO:0000259" key="5">
    <source>
        <dbReference type="PROSITE" id="PS50885"/>
    </source>
</evidence>
<dbReference type="FunFam" id="3.30.70.270:FF:000001">
    <property type="entry name" value="Diguanylate cyclase domain protein"/>
    <property type="match status" value="1"/>
</dbReference>
<dbReference type="PROSITE" id="PS50885">
    <property type="entry name" value="HAMP"/>
    <property type="match status" value="1"/>
</dbReference>
<proteinExistence type="predicted"/>
<dbReference type="SMART" id="SM00304">
    <property type="entry name" value="HAMP"/>
    <property type="match status" value="1"/>
</dbReference>
<evidence type="ECO:0000259" key="6">
    <source>
        <dbReference type="PROSITE" id="PS50887"/>
    </source>
</evidence>
<evidence type="ECO:0000313" key="7">
    <source>
        <dbReference type="EMBL" id="OYQ18574.1"/>
    </source>
</evidence>
<comment type="catalytic activity">
    <reaction evidence="2">
        <text>2 GTP = 3',3'-c-di-GMP + 2 diphosphate</text>
        <dbReference type="Rhea" id="RHEA:24898"/>
        <dbReference type="ChEBI" id="CHEBI:33019"/>
        <dbReference type="ChEBI" id="CHEBI:37565"/>
        <dbReference type="ChEBI" id="CHEBI:58805"/>
        <dbReference type="EC" id="2.7.7.65"/>
    </reaction>
</comment>
<dbReference type="Pfam" id="PF00990">
    <property type="entry name" value="GGDEF"/>
    <property type="match status" value="1"/>
</dbReference>
<name>A0A255XQE2_9PROT</name>
<sequence>MPPPSRGFPRACSSRRSTAPYPCTRSSVSMSLRLKLIMAFLLTSLITVAVMGGVAYERLERRFGEIVEAGSARNFRGDVAAYWLTYGSWEAGIKLEPFTQFVGRRRAFLAARGAETDTGDADQAQPLPPMRPGEFGSRPARPPYPIGTGSEGGNFRPLFRFTLYDPEGIVLNPRQLDEFGMRRQVTADERAQGVPIRVKGEIVAYALPQGTANYSTTDLAYLAAMQNALIWGSGAAALMAILLGLLAGRHVNRTLSPFTQAIAGMHGGVLRQQVPVRSRDEIGLLAEAFNRMSDELARSHEALRDKNREINAHAEKLYEVSIRDGLTGLFNRRHFDEIAAGLVRDAEARGAPLVLALADIDFFKRINDACSHATGDAVLRQIALLLTQTLRAGDTVGRYGGEEFVLALPNTDFDSAIILCEQVRQAVAAYPWAEIDPRLSVTLCVGIAAHAPGQTAEETLKAADRHLYRAKAEGRNRVCG</sequence>
<dbReference type="InterPro" id="IPR043128">
    <property type="entry name" value="Rev_trsase/Diguanyl_cyclase"/>
</dbReference>
<keyword evidence="4" id="KW-0472">Membrane</keyword>
<gene>
    <name evidence="7" type="ORF">CHR90_09870</name>
</gene>
<dbReference type="GO" id="GO:0052621">
    <property type="term" value="F:diguanylate cyclase activity"/>
    <property type="evidence" value="ECO:0007669"/>
    <property type="project" value="UniProtKB-EC"/>
</dbReference>
<protein>
    <recommendedName>
        <fullName evidence="1">diguanylate cyclase</fullName>
        <ecNumber evidence="1">2.7.7.65</ecNumber>
    </recommendedName>
</protein>
<dbReference type="PROSITE" id="PS50887">
    <property type="entry name" value="GGDEF"/>
    <property type="match status" value="1"/>
</dbReference>
<organism evidence="7 8">
    <name type="scientific">Elstera cyanobacteriorum</name>
    <dbReference type="NCBI Taxonomy" id="2022747"/>
    <lineage>
        <taxon>Bacteria</taxon>
        <taxon>Pseudomonadati</taxon>
        <taxon>Pseudomonadota</taxon>
        <taxon>Alphaproteobacteria</taxon>
        <taxon>Rhodospirillales</taxon>
        <taxon>Rhodospirillaceae</taxon>
        <taxon>Elstera</taxon>
    </lineage>
</organism>
<dbReference type="SUPFAM" id="SSF55073">
    <property type="entry name" value="Nucleotide cyclase"/>
    <property type="match status" value="1"/>
</dbReference>
<dbReference type="Proteomes" id="UP000216361">
    <property type="component" value="Unassembled WGS sequence"/>
</dbReference>
<dbReference type="InterPro" id="IPR003660">
    <property type="entry name" value="HAMP_dom"/>
</dbReference>
<feature type="region of interest" description="Disordered" evidence="3">
    <location>
        <begin position="113"/>
        <end position="137"/>
    </location>
</feature>
<dbReference type="SUPFAM" id="SSF158472">
    <property type="entry name" value="HAMP domain-like"/>
    <property type="match status" value="1"/>
</dbReference>
<dbReference type="SMART" id="SM00267">
    <property type="entry name" value="GGDEF"/>
    <property type="match status" value="1"/>
</dbReference>
<dbReference type="OrthoDB" id="9812260at2"/>
<dbReference type="Pfam" id="PF00672">
    <property type="entry name" value="HAMP"/>
    <property type="match status" value="1"/>
</dbReference>
<dbReference type="InterPro" id="IPR050469">
    <property type="entry name" value="Diguanylate_Cyclase"/>
</dbReference>
<dbReference type="InterPro" id="IPR000160">
    <property type="entry name" value="GGDEF_dom"/>
</dbReference>
<dbReference type="CDD" id="cd06225">
    <property type="entry name" value="HAMP"/>
    <property type="match status" value="1"/>
</dbReference>
<evidence type="ECO:0000256" key="2">
    <source>
        <dbReference type="ARBA" id="ARBA00034247"/>
    </source>
</evidence>
<accession>A0A255XQE2</accession>
<keyword evidence="8" id="KW-1185">Reference proteome</keyword>
<dbReference type="GO" id="GO:0043709">
    <property type="term" value="P:cell adhesion involved in single-species biofilm formation"/>
    <property type="evidence" value="ECO:0007669"/>
    <property type="project" value="TreeGrafter"/>
</dbReference>
<feature type="transmembrane region" description="Helical" evidence="4">
    <location>
        <begin position="36"/>
        <end position="56"/>
    </location>
</feature>
<evidence type="ECO:0000256" key="3">
    <source>
        <dbReference type="SAM" id="MobiDB-lite"/>
    </source>
</evidence>
<keyword evidence="4" id="KW-0812">Transmembrane</keyword>
<dbReference type="GO" id="GO:1902201">
    <property type="term" value="P:negative regulation of bacterial-type flagellum-dependent cell motility"/>
    <property type="evidence" value="ECO:0007669"/>
    <property type="project" value="TreeGrafter"/>
</dbReference>
<dbReference type="Gene3D" id="6.10.340.10">
    <property type="match status" value="1"/>
</dbReference>
<dbReference type="InterPro" id="IPR029787">
    <property type="entry name" value="Nucleotide_cyclase"/>
</dbReference>
<evidence type="ECO:0000256" key="1">
    <source>
        <dbReference type="ARBA" id="ARBA00012528"/>
    </source>
</evidence>
<reference evidence="7 8" key="1">
    <citation type="submission" date="2017-07" db="EMBL/GenBank/DDBJ databases">
        <title>Elstera cyanobacteriorum sp. nov., a novel bacterium isolated from cyanobacterial aggregates in a eutrophic lake.</title>
        <authorList>
            <person name="Cai H."/>
        </authorList>
    </citation>
    <scope>NUCLEOTIDE SEQUENCE [LARGE SCALE GENOMIC DNA]</scope>
    <source>
        <strain evidence="7 8">TH019</strain>
    </source>
</reference>
<dbReference type="EC" id="2.7.7.65" evidence="1"/>
<dbReference type="PANTHER" id="PTHR45138">
    <property type="entry name" value="REGULATORY COMPONENTS OF SENSORY TRANSDUCTION SYSTEM"/>
    <property type="match status" value="1"/>
</dbReference>
<comment type="caution">
    <text evidence="7">The sequence shown here is derived from an EMBL/GenBank/DDBJ whole genome shotgun (WGS) entry which is preliminary data.</text>
</comment>
<dbReference type="GO" id="GO:0005886">
    <property type="term" value="C:plasma membrane"/>
    <property type="evidence" value="ECO:0007669"/>
    <property type="project" value="TreeGrafter"/>
</dbReference>
<dbReference type="AlphaFoldDB" id="A0A255XQE2"/>
<keyword evidence="4" id="KW-1133">Transmembrane helix</keyword>
<evidence type="ECO:0000313" key="8">
    <source>
        <dbReference type="Proteomes" id="UP000216361"/>
    </source>
</evidence>
<feature type="domain" description="GGDEF" evidence="6">
    <location>
        <begin position="351"/>
        <end position="480"/>
    </location>
</feature>
<dbReference type="PANTHER" id="PTHR45138:SF9">
    <property type="entry name" value="DIGUANYLATE CYCLASE DGCM-RELATED"/>
    <property type="match status" value="1"/>
</dbReference>
<dbReference type="Gene3D" id="3.30.70.270">
    <property type="match status" value="1"/>
</dbReference>
<dbReference type="CDD" id="cd01949">
    <property type="entry name" value="GGDEF"/>
    <property type="match status" value="1"/>
</dbReference>
<dbReference type="NCBIfam" id="TIGR00254">
    <property type="entry name" value="GGDEF"/>
    <property type="match status" value="1"/>
</dbReference>
<feature type="transmembrane region" description="Helical" evidence="4">
    <location>
        <begin position="228"/>
        <end position="248"/>
    </location>
</feature>
<dbReference type="GO" id="GO:0007165">
    <property type="term" value="P:signal transduction"/>
    <property type="evidence" value="ECO:0007669"/>
    <property type="project" value="InterPro"/>
</dbReference>